<feature type="region of interest" description="Disordered" evidence="2">
    <location>
        <begin position="41"/>
        <end position="305"/>
    </location>
</feature>
<keyword evidence="1" id="KW-0175">Coiled coil</keyword>
<protein>
    <submittedName>
        <fullName evidence="3">Uncharacterized protein</fullName>
    </submittedName>
</protein>
<feature type="coiled-coil region" evidence="1">
    <location>
        <begin position="5"/>
        <end position="32"/>
    </location>
</feature>
<accession>A0A9W8HJR0</accession>
<feature type="compositionally biased region" description="Acidic residues" evidence="2">
    <location>
        <begin position="404"/>
        <end position="419"/>
    </location>
</feature>
<feature type="compositionally biased region" description="Basic and acidic residues" evidence="2">
    <location>
        <begin position="166"/>
        <end position="217"/>
    </location>
</feature>
<proteinExistence type="predicted"/>
<evidence type="ECO:0000256" key="1">
    <source>
        <dbReference type="SAM" id="Coils"/>
    </source>
</evidence>
<reference evidence="3" key="1">
    <citation type="submission" date="2022-07" db="EMBL/GenBank/DDBJ databases">
        <title>Phylogenomic reconstructions and comparative analyses of Kickxellomycotina fungi.</title>
        <authorList>
            <person name="Reynolds N.K."/>
            <person name="Stajich J.E."/>
            <person name="Barry K."/>
            <person name="Grigoriev I.V."/>
            <person name="Crous P."/>
            <person name="Smith M.E."/>
        </authorList>
    </citation>
    <scope>NUCLEOTIDE SEQUENCE</scope>
    <source>
        <strain evidence="3">NBRC 105414</strain>
    </source>
</reference>
<comment type="caution">
    <text evidence="3">The sequence shown here is derived from an EMBL/GenBank/DDBJ whole genome shotgun (WGS) entry which is preliminary data.</text>
</comment>
<feature type="compositionally biased region" description="Low complexity" evidence="2">
    <location>
        <begin position="236"/>
        <end position="245"/>
    </location>
</feature>
<keyword evidence="4" id="KW-1185">Reference proteome</keyword>
<name>A0A9W8HJR0_9FUNG</name>
<dbReference type="EMBL" id="JANBUL010000049">
    <property type="protein sequence ID" value="KAJ2783374.1"/>
    <property type="molecule type" value="Genomic_DNA"/>
</dbReference>
<evidence type="ECO:0000256" key="2">
    <source>
        <dbReference type="SAM" id="MobiDB-lite"/>
    </source>
</evidence>
<gene>
    <name evidence="3" type="ORF">H4R18_001741</name>
</gene>
<evidence type="ECO:0000313" key="4">
    <source>
        <dbReference type="Proteomes" id="UP001140217"/>
    </source>
</evidence>
<evidence type="ECO:0000313" key="3">
    <source>
        <dbReference type="EMBL" id="KAJ2783374.1"/>
    </source>
</evidence>
<feature type="region of interest" description="Disordered" evidence="2">
    <location>
        <begin position="356"/>
        <end position="424"/>
    </location>
</feature>
<feature type="compositionally biased region" description="Low complexity" evidence="2">
    <location>
        <begin position="65"/>
        <end position="78"/>
    </location>
</feature>
<sequence length="687" mass="75072">MEDRLVEVTQRLREEQAKVLRLESRTAALEAQVSALMQAFPGLNVPDGTPAAITPTAERLSATKQQQQQQQQQQRQQQKPNTASGWPDSPELGPTGRGMGLDGSGEDDRLSLFPNEDGEDAHGRDQALLSGHTLNGAAAKSPPIHYDPRGWLGTGAEDAPSVPSRHGPDHSRGHPRDRHSRDRRDGPRANGRQDPRSRSRGRDRDRDRDRDRRDRHSQTHSHSHSHSRDPRDAGNSHTRGSSSSTRRQRGRSKSPDQLMWIDTGRGRFTGAKGRAGADGQAGWATTAENASESGGRRTGPPRASDGYNGASGWIVHDFAAGIDMPAMPTSVTQITNAAALPSCADKVMAWKQENSVDATSANAPGPPPGQPEGMPDIRPLGTAPGVDVDAPGAGLENSASEGEIGGDGDDDDDDDDDDPLSALRSREYRLEASATLTDDSGMRLTFERLGPLWGAFGWIPLDDLPRYYERVYGAQLWTAETRGRVRSLLRDMEGLSVWGTAKGPLLFRNGAHLENSRRFAQLFVDLLVPEPMLFFFVVTTVLRPLELEQSEAVVRLWESRYRRTPLGLRTVTPANHPRGEVRWIDMAGLWRAAVEWLCELGRVVMRFGCAHLRDRIAGWTYDGFGSLPAPEPAAAAAAAAEPTDPASALVFGLRREDLGVLLDASPVLLATLFSKREILRLEDELQA</sequence>
<dbReference type="OrthoDB" id="5547078at2759"/>
<dbReference type="AlphaFoldDB" id="A0A9W8HJR0"/>
<organism evidence="3 4">
    <name type="scientific">Coemansia javaensis</name>
    <dbReference type="NCBI Taxonomy" id="2761396"/>
    <lineage>
        <taxon>Eukaryota</taxon>
        <taxon>Fungi</taxon>
        <taxon>Fungi incertae sedis</taxon>
        <taxon>Zoopagomycota</taxon>
        <taxon>Kickxellomycotina</taxon>
        <taxon>Kickxellomycetes</taxon>
        <taxon>Kickxellales</taxon>
        <taxon>Kickxellaceae</taxon>
        <taxon>Coemansia</taxon>
    </lineage>
</organism>
<dbReference type="Proteomes" id="UP001140217">
    <property type="component" value="Unassembled WGS sequence"/>
</dbReference>